<reference evidence="3" key="1">
    <citation type="journal article" date="2014" name="Proc. Natl. Acad. Sci. U.S.A.">
        <title>Extensive sampling of basidiomycete genomes demonstrates inadequacy of the white-rot/brown-rot paradigm for wood decay fungi.</title>
        <authorList>
            <person name="Riley R."/>
            <person name="Salamov A.A."/>
            <person name="Brown D.W."/>
            <person name="Nagy L.G."/>
            <person name="Floudas D."/>
            <person name="Held B.W."/>
            <person name="Levasseur A."/>
            <person name="Lombard V."/>
            <person name="Morin E."/>
            <person name="Otillar R."/>
            <person name="Lindquist E.A."/>
            <person name="Sun H."/>
            <person name="LaButti K.M."/>
            <person name="Schmutz J."/>
            <person name="Jabbour D."/>
            <person name="Luo H."/>
            <person name="Baker S.E."/>
            <person name="Pisabarro A.G."/>
            <person name="Walton J.D."/>
            <person name="Blanchette R.A."/>
            <person name="Henrissat B."/>
            <person name="Martin F."/>
            <person name="Cullen D."/>
            <person name="Hibbett D.S."/>
            <person name="Grigoriev I.V."/>
        </authorList>
    </citation>
    <scope>NUCLEOTIDE SEQUENCE [LARGE SCALE GENOMIC DNA]</scope>
    <source>
        <strain evidence="3">MUCL 33604</strain>
    </source>
</reference>
<accession>A0A067QE76</accession>
<sequence>MSSGDELASYEPTTPFRAAPPNPPPRVRRATSQGAVAGPSKPKAVARKVPAKRTSSRRSPEPSEIDEPDGAIEISSDSGEPTVLQPANKGKRKKGETRAANGRPPSKDKGKEKEMAEPPPKRAKKAPPPEDVVEVDEVEVEAVEESAAEEALPTTRLPRASVANGKRKSVKPPPVQAVDDDATTRQLERLRKQRDDALHQRDEFSTQIEALSKIRHTEAELALEQQSLQYEARLQTQESLIKELTTQLARVEPLARSGTTSSLHFLTREAADEEKRALERDLQKWKDAVREKHETTAQKDKRIAELEQTEKDLRLELNAEIERSKQVLAAARREPPPSATRGKPRPKGGNKDETPEGRVIRFYEDTTNLLVTNHVVERSPYPDVTDQDASFTCVYTHSETNNALNFTLRLFWDELPNESGEPEMVQKVKYTPHNLEHESPEFRDSLGFLSGVFTFERDQLHVFLKTVADRLGPPRVEDSGIEESMEMDDS</sequence>
<dbReference type="CDD" id="cd23787">
    <property type="entry name" value="RWD_CSM1"/>
    <property type="match status" value="1"/>
</dbReference>
<gene>
    <name evidence="2" type="ORF">JAAARDRAFT_204689</name>
</gene>
<feature type="non-terminal residue" evidence="2">
    <location>
        <position position="1"/>
    </location>
</feature>
<feature type="region of interest" description="Disordered" evidence="1">
    <location>
        <begin position="327"/>
        <end position="358"/>
    </location>
</feature>
<evidence type="ECO:0000313" key="3">
    <source>
        <dbReference type="Proteomes" id="UP000027265"/>
    </source>
</evidence>
<dbReference type="GO" id="GO:0051315">
    <property type="term" value="P:attachment of mitotic spindle microtubules to kinetochore"/>
    <property type="evidence" value="ECO:0007669"/>
    <property type="project" value="TreeGrafter"/>
</dbReference>
<dbReference type="GO" id="GO:0005730">
    <property type="term" value="C:nucleolus"/>
    <property type="evidence" value="ECO:0007669"/>
    <property type="project" value="TreeGrafter"/>
</dbReference>
<dbReference type="Proteomes" id="UP000027265">
    <property type="component" value="Unassembled WGS sequence"/>
</dbReference>
<dbReference type="InParanoid" id="A0A067QE76"/>
<feature type="compositionally biased region" description="Basic and acidic residues" evidence="1">
    <location>
        <begin position="182"/>
        <end position="204"/>
    </location>
</feature>
<organism evidence="2 3">
    <name type="scientific">Jaapia argillacea MUCL 33604</name>
    <dbReference type="NCBI Taxonomy" id="933084"/>
    <lineage>
        <taxon>Eukaryota</taxon>
        <taxon>Fungi</taxon>
        <taxon>Dikarya</taxon>
        <taxon>Basidiomycota</taxon>
        <taxon>Agaricomycotina</taxon>
        <taxon>Agaricomycetes</taxon>
        <taxon>Agaricomycetidae</taxon>
        <taxon>Jaapiales</taxon>
        <taxon>Jaapiaceae</taxon>
        <taxon>Jaapia</taxon>
    </lineage>
</organism>
<dbReference type="InterPro" id="IPR040349">
    <property type="entry name" value="Csm1/Pcs1"/>
</dbReference>
<dbReference type="STRING" id="933084.A0A067QE76"/>
<dbReference type="PANTHER" id="PTHR28006">
    <property type="entry name" value="MONOPOLIN COMPLEX SUBUNIT CSM1"/>
    <property type="match status" value="1"/>
</dbReference>
<dbReference type="GO" id="GO:0034506">
    <property type="term" value="C:chromosome, centromeric core domain"/>
    <property type="evidence" value="ECO:0007669"/>
    <property type="project" value="TreeGrafter"/>
</dbReference>
<dbReference type="AlphaFoldDB" id="A0A067QE76"/>
<dbReference type="GO" id="GO:0033551">
    <property type="term" value="C:monopolin complex"/>
    <property type="evidence" value="ECO:0007669"/>
    <property type="project" value="InterPro"/>
</dbReference>
<feature type="compositionally biased region" description="Basic and acidic residues" evidence="1">
    <location>
        <begin position="105"/>
        <end position="120"/>
    </location>
</feature>
<dbReference type="GO" id="GO:0072686">
    <property type="term" value="C:mitotic spindle"/>
    <property type="evidence" value="ECO:0007669"/>
    <property type="project" value="TreeGrafter"/>
</dbReference>
<dbReference type="PANTHER" id="PTHR28006:SF1">
    <property type="entry name" value="MONOPOLIN COMPLEX SUBUNIT CSM1"/>
    <property type="match status" value="1"/>
</dbReference>
<dbReference type="OrthoDB" id="3216420at2759"/>
<name>A0A067QE76_9AGAM</name>
<evidence type="ECO:0000256" key="1">
    <source>
        <dbReference type="SAM" id="MobiDB-lite"/>
    </source>
</evidence>
<keyword evidence="3" id="KW-1185">Reference proteome</keyword>
<dbReference type="GO" id="GO:0045144">
    <property type="term" value="P:meiotic sister chromatid segregation"/>
    <property type="evidence" value="ECO:0007669"/>
    <property type="project" value="TreeGrafter"/>
</dbReference>
<dbReference type="EMBL" id="KL197713">
    <property type="protein sequence ID" value="KDQ60896.1"/>
    <property type="molecule type" value="Genomic_DNA"/>
</dbReference>
<evidence type="ECO:0008006" key="4">
    <source>
        <dbReference type="Google" id="ProtNLM"/>
    </source>
</evidence>
<feature type="compositionally biased region" description="Basic and acidic residues" evidence="1">
    <location>
        <begin position="349"/>
        <end position="358"/>
    </location>
</feature>
<dbReference type="GO" id="GO:1990644">
    <property type="term" value="F:microtubule site clamp"/>
    <property type="evidence" value="ECO:0007669"/>
    <property type="project" value="TreeGrafter"/>
</dbReference>
<feature type="region of interest" description="Disordered" evidence="1">
    <location>
        <begin position="1"/>
        <end position="204"/>
    </location>
</feature>
<evidence type="ECO:0000313" key="2">
    <source>
        <dbReference type="EMBL" id="KDQ60896.1"/>
    </source>
</evidence>
<feature type="compositionally biased region" description="Basic residues" evidence="1">
    <location>
        <begin position="44"/>
        <end position="56"/>
    </location>
</feature>
<protein>
    <recommendedName>
        <fullName evidence="4">Monopolin complex subunit Csm1/Pcs1 C-terminal domain-containing protein</fullName>
    </recommendedName>
</protein>
<proteinExistence type="predicted"/>
<dbReference type="HOGENOM" id="CLU_042819_0_0_1"/>
<feature type="compositionally biased region" description="Acidic residues" evidence="1">
    <location>
        <begin position="131"/>
        <end position="148"/>
    </location>
</feature>